<dbReference type="InParanoid" id="B4MPS9"/>
<accession>B4MPS9</accession>
<sequence>MMLLRWFRISRNLVLESNAILLVTGIIFLADVYLHIFVKLSTLEFFEMGNYIVSLSAWMSWVRGLTLMVYIFEAILGIRMAKSPSLFAFAGYMLIGFILLIYLASIVISSIAYLDDFNISVDMLLQKLWLGNRFDKVESLFECCGKTGVIDYVETIENRTWSRESCCGMETCHGCHDIIHKFLWAIEKEIARDNIIVFIVLCIAMLIMLCHYKDAEFVDDPYESESSDNDDDDDNEPSTLKDPGQQ</sequence>
<keyword evidence="4 6" id="KW-0472">Membrane</keyword>
<proteinExistence type="predicted"/>
<dbReference type="InterPro" id="IPR008952">
    <property type="entry name" value="Tetraspanin_EC2_sf"/>
</dbReference>
<dbReference type="OrthoDB" id="7869716at2759"/>
<dbReference type="OMA" id="KLTEYLW"/>
<evidence type="ECO:0000256" key="1">
    <source>
        <dbReference type="ARBA" id="ARBA00004141"/>
    </source>
</evidence>
<feature type="transmembrane region" description="Helical" evidence="6">
    <location>
        <begin position="58"/>
        <end position="78"/>
    </location>
</feature>
<dbReference type="GO" id="GO:0016020">
    <property type="term" value="C:membrane"/>
    <property type="evidence" value="ECO:0007669"/>
    <property type="project" value="UniProtKB-SubCell"/>
</dbReference>
<evidence type="ECO:0000256" key="2">
    <source>
        <dbReference type="ARBA" id="ARBA00022692"/>
    </source>
</evidence>
<feature type="transmembrane region" description="Helical" evidence="6">
    <location>
        <begin position="90"/>
        <end position="114"/>
    </location>
</feature>
<dbReference type="HOGENOM" id="CLU_1074664_0_0_1"/>
<dbReference type="SUPFAM" id="SSF48652">
    <property type="entry name" value="Tetraspanin"/>
    <property type="match status" value="1"/>
</dbReference>
<evidence type="ECO:0000313" key="7">
    <source>
        <dbReference type="EMBL" id="EDW74118.1"/>
    </source>
</evidence>
<evidence type="ECO:0000313" key="8">
    <source>
        <dbReference type="Proteomes" id="UP000007798"/>
    </source>
</evidence>
<feature type="transmembrane region" description="Helical" evidence="6">
    <location>
        <begin position="195"/>
        <end position="212"/>
    </location>
</feature>
<dbReference type="Proteomes" id="UP000007798">
    <property type="component" value="Unassembled WGS sequence"/>
</dbReference>
<keyword evidence="3 6" id="KW-1133">Transmembrane helix</keyword>
<evidence type="ECO:0000256" key="5">
    <source>
        <dbReference type="SAM" id="MobiDB-lite"/>
    </source>
</evidence>
<dbReference type="eggNOG" id="KOG3882">
    <property type="taxonomic scope" value="Eukaryota"/>
</dbReference>
<evidence type="ECO:0000256" key="3">
    <source>
        <dbReference type="ARBA" id="ARBA00022989"/>
    </source>
</evidence>
<dbReference type="Pfam" id="PF00335">
    <property type="entry name" value="Tetraspanin"/>
    <property type="match status" value="1"/>
</dbReference>
<comment type="subcellular location">
    <subcellularLocation>
        <location evidence="1">Membrane</location>
        <topology evidence="1">Multi-pass membrane protein</topology>
    </subcellularLocation>
</comment>
<reference evidence="7 8" key="1">
    <citation type="journal article" date="2007" name="Nature">
        <title>Evolution of genes and genomes on the Drosophila phylogeny.</title>
        <authorList>
            <consortium name="Drosophila 12 Genomes Consortium"/>
            <person name="Clark A.G."/>
            <person name="Eisen M.B."/>
            <person name="Smith D.R."/>
            <person name="Bergman C.M."/>
            <person name="Oliver B."/>
            <person name="Markow T.A."/>
            <person name="Kaufman T.C."/>
            <person name="Kellis M."/>
            <person name="Gelbart W."/>
            <person name="Iyer V.N."/>
            <person name="Pollard D.A."/>
            <person name="Sackton T.B."/>
            <person name="Larracuente A.M."/>
            <person name="Singh N.D."/>
            <person name="Abad J.P."/>
            <person name="Abt D.N."/>
            <person name="Adryan B."/>
            <person name="Aguade M."/>
            <person name="Akashi H."/>
            <person name="Anderson W.W."/>
            <person name="Aquadro C.F."/>
            <person name="Ardell D.H."/>
            <person name="Arguello R."/>
            <person name="Artieri C.G."/>
            <person name="Barbash D.A."/>
            <person name="Barker D."/>
            <person name="Barsanti P."/>
            <person name="Batterham P."/>
            <person name="Batzoglou S."/>
            <person name="Begun D."/>
            <person name="Bhutkar A."/>
            <person name="Blanco E."/>
            <person name="Bosak S.A."/>
            <person name="Bradley R.K."/>
            <person name="Brand A.D."/>
            <person name="Brent M.R."/>
            <person name="Brooks A.N."/>
            <person name="Brown R.H."/>
            <person name="Butlin R.K."/>
            <person name="Caggese C."/>
            <person name="Calvi B.R."/>
            <person name="Bernardo de Carvalho A."/>
            <person name="Caspi A."/>
            <person name="Castrezana S."/>
            <person name="Celniker S.E."/>
            <person name="Chang J.L."/>
            <person name="Chapple C."/>
            <person name="Chatterji S."/>
            <person name="Chinwalla A."/>
            <person name="Civetta A."/>
            <person name="Clifton S.W."/>
            <person name="Comeron J.M."/>
            <person name="Costello J.C."/>
            <person name="Coyne J.A."/>
            <person name="Daub J."/>
            <person name="David R.G."/>
            <person name="Delcher A.L."/>
            <person name="Delehaunty K."/>
            <person name="Do C.B."/>
            <person name="Ebling H."/>
            <person name="Edwards K."/>
            <person name="Eickbush T."/>
            <person name="Evans J.D."/>
            <person name="Filipski A."/>
            <person name="Findeiss S."/>
            <person name="Freyhult E."/>
            <person name="Fulton L."/>
            <person name="Fulton R."/>
            <person name="Garcia A.C."/>
            <person name="Gardiner A."/>
            <person name="Garfield D.A."/>
            <person name="Garvin B.E."/>
            <person name="Gibson G."/>
            <person name="Gilbert D."/>
            <person name="Gnerre S."/>
            <person name="Godfrey J."/>
            <person name="Good R."/>
            <person name="Gotea V."/>
            <person name="Gravely B."/>
            <person name="Greenberg A.J."/>
            <person name="Griffiths-Jones S."/>
            <person name="Gross S."/>
            <person name="Guigo R."/>
            <person name="Gustafson E.A."/>
            <person name="Haerty W."/>
            <person name="Hahn M.W."/>
            <person name="Halligan D.L."/>
            <person name="Halpern A.L."/>
            <person name="Halter G.M."/>
            <person name="Han M.V."/>
            <person name="Heger A."/>
            <person name="Hillier L."/>
            <person name="Hinrichs A.S."/>
            <person name="Holmes I."/>
            <person name="Hoskins R.A."/>
            <person name="Hubisz M.J."/>
            <person name="Hultmark D."/>
            <person name="Huntley M.A."/>
            <person name="Jaffe D.B."/>
            <person name="Jagadeeshan S."/>
            <person name="Jeck W.R."/>
            <person name="Johnson J."/>
            <person name="Jones C.D."/>
            <person name="Jordan W.C."/>
            <person name="Karpen G.H."/>
            <person name="Kataoka E."/>
            <person name="Keightley P.D."/>
            <person name="Kheradpour P."/>
            <person name="Kirkness E.F."/>
            <person name="Koerich L.B."/>
            <person name="Kristiansen K."/>
            <person name="Kudrna D."/>
            <person name="Kulathinal R.J."/>
            <person name="Kumar S."/>
            <person name="Kwok R."/>
            <person name="Lander E."/>
            <person name="Langley C.H."/>
            <person name="Lapoint R."/>
            <person name="Lazzaro B.P."/>
            <person name="Lee S.J."/>
            <person name="Levesque L."/>
            <person name="Li R."/>
            <person name="Lin C.F."/>
            <person name="Lin M.F."/>
            <person name="Lindblad-Toh K."/>
            <person name="Llopart A."/>
            <person name="Long M."/>
            <person name="Low L."/>
            <person name="Lozovsky E."/>
            <person name="Lu J."/>
            <person name="Luo M."/>
            <person name="Machado C.A."/>
            <person name="Makalowski W."/>
            <person name="Marzo M."/>
            <person name="Matsuda M."/>
            <person name="Matzkin L."/>
            <person name="McAllister B."/>
            <person name="McBride C.S."/>
            <person name="McKernan B."/>
            <person name="McKernan K."/>
            <person name="Mendez-Lago M."/>
            <person name="Minx P."/>
            <person name="Mollenhauer M.U."/>
            <person name="Montooth K."/>
            <person name="Mount S.M."/>
            <person name="Mu X."/>
            <person name="Myers E."/>
            <person name="Negre B."/>
            <person name="Newfeld S."/>
            <person name="Nielsen R."/>
            <person name="Noor M.A."/>
            <person name="O'Grady P."/>
            <person name="Pachter L."/>
            <person name="Papaceit M."/>
            <person name="Parisi M.J."/>
            <person name="Parisi M."/>
            <person name="Parts L."/>
            <person name="Pedersen J.S."/>
            <person name="Pesole G."/>
            <person name="Phillippy A.M."/>
            <person name="Ponting C.P."/>
            <person name="Pop M."/>
            <person name="Porcelli D."/>
            <person name="Powell J.R."/>
            <person name="Prohaska S."/>
            <person name="Pruitt K."/>
            <person name="Puig M."/>
            <person name="Quesneville H."/>
            <person name="Ram K.R."/>
            <person name="Rand D."/>
            <person name="Rasmussen M.D."/>
            <person name="Reed L.K."/>
            <person name="Reenan R."/>
            <person name="Reily A."/>
            <person name="Remington K.A."/>
            <person name="Rieger T.T."/>
            <person name="Ritchie M.G."/>
            <person name="Robin C."/>
            <person name="Rogers Y.H."/>
            <person name="Rohde C."/>
            <person name="Rozas J."/>
            <person name="Rubenfield M.J."/>
            <person name="Ruiz A."/>
            <person name="Russo S."/>
            <person name="Salzberg S.L."/>
            <person name="Sanchez-Gracia A."/>
            <person name="Saranga D.J."/>
            <person name="Sato H."/>
            <person name="Schaeffer S.W."/>
            <person name="Schatz M.C."/>
            <person name="Schlenke T."/>
            <person name="Schwartz R."/>
            <person name="Segarra C."/>
            <person name="Singh R.S."/>
            <person name="Sirot L."/>
            <person name="Sirota M."/>
            <person name="Sisneros N.B."/>
            <person name="Smith C.D."/>
            <person name="Smith T.F."/>
            <person name="Spieth J."/>
            <person name="Stage D.E."/>
            <person name="Stark A."/>
            <person name="Stephan W."/>
            <person name="Strausberg R.L."/>
            <person name="Strempel S."/>
            <person name="Sturgill D."/>
            <person name="Sutton G."/>
            <person name="Sutton G.G."/>
            <person name="Tao W."/>
            <person name="Teichmann S."/>
            <person name="Tobari Y.N."/>
            <person name="Tomimura Y."/>
            <person name="Tsolas J.M."/>
            <person name="Valente V.L."/>
            <person name="Venter E."/>
            <person name="Venter J.C."/>
            <person name="Vicario S."/>
            <person name="Vieira F.G."/>
            <person name="Vilella A.J."/>
            <person name="Villasante A."/>
            <person name="Walenz B."/>
            <person name="Wang J."/>
            <person name="Wasserman M."/>
            <person name="Watts T."/>
            <person name="Wilson D."/>
            <person name="Wilson R.K."/>
            <person name="Wing R.A."/>
            <person name="Wolfner M.F."/>
            <person name="Wong A."/>
            <person name="Wong G.K."/>
            <person name="Wu C.I."/>
            <person name="Wu G."/>
            <person name="Yamamoto D."/>
            <person name="Yang H.P."/>
            <person name="Yang S.P."/>
            <person name="Yorke J.A."/>
            <person name="Yoshida K."/>
            <person name="Zdobnov E."/>
            <person name="Zhang P."/>
            <person name="Zhang Y."/>
            <person name="Zimin A.V."/>
            <person name="Baldwin J."/>
            <person name="Abdouelleil A."/>
            <person name="Abdulkadir J."/>
            <person name="Abebe A."/>
            <person name="Abera B."/>
            <person name="Abreu J."/>
            <person name="Acer S.C."/>
            <person name="Aftuck L."/>
            <person name="Alexander A."/>
            <person name="An P."/>
            <person name="Anderson E."/>
            <person name="Anderson S."/>
            <person name="Arachi H."/>
            <person name="Azer M."/>
            <person name="Bachantsang P."/>
            <person name="Barry A."/>
            <person name="Bayul T."/>
            <person name="Berlin A."/>
            <person name="Bessette D."/>
            <person name="Bloom T."/>
            <person name="Blye J."/>
            <person name="Boguslavskiy L."/>
            <person name="Bonnet C."/>
            <person name="Boukhgalter B."/>
            <person name="Bourzgui I."/>
            <person name="Brown A."/>
            <person name="Cahill P."/>
            <person name="Channer S."/>
            <person name="Cheshatsang Y."/>
            <person name="Chuda L."/>
            <person name="Citroen M."/>
            <person name="Collymore A."/>
            <person name="Cooke P."/>
            <person name="Costello M."/>
            <person name="D'Aco K."/>
            <person name="Daza R."/>
            <person name="De Haan G."/>
            <person name="DeGray S."/>
            <person name="DeMaso C."/>
            <person name="Dhargay N."/>
            <person name="Dooley K."/>
            <person name="Dooley E."/>
            <person name="Doricent M."/>
            <person name="Dorje P."/>
            <person name="Dorjee K."/>
            <person name="Dupes A."/>
            <person name="Elong R."/>
            <person name="Falk J."/>
            <person name="Farina A."/>
            <person name="Faro S."/>
            <person name="Ferguson D."/>
            <person name="Fisher S."/>
            <person name="Foley C.D."/>
            <person name="Franke A."/>
            <person name="Friedrich D."/>
            <person name="Gadbois L."/>
            <person name="Gearin G."/>
            <person name="Gearin C.R."/>
            <person name="Giannoukos G."/>
            <person name="Goode T."/>
            <person name="Graham J."/>
            <person name="Grandbois E."/>
            <person name="Grewal S."/>
            <person name="Gyaltsen K."/>
            <person name="Hafez N."/>
            <person name="Hagos B."/>
            <person name="Hall J."/>
            <person name="Henson C."/>
            <person name="Hollinger A."/>
            <person name="Honan T."/>
            <person name="Huard M.D."/>
            <person name="Hughes L."/>
            <person name="Hurhula B."/>
            <person name="Husby M.E."/>
            <person name="Kamat A."/>
            <person name="Kanga B."/>
            <person name="Kashin S."/>
            <person name="Khazanovich D."/>
            <person name="Kisner P."/>
            <person name="Lance K."/>
            <person name="Lara M."/>
            <person name="Lee W."/>
            <person name="Lennon N."/>
            <person name="Letendre F."/>
            <person name="LeVine R."/>
            <person name="Lipovsky A."/>
            <person name="Liu X."/>
            <person name="Liu J."/>
            <person name="Liu S."/>
            <person name="Lokyitsang T."/>
            <person name="Lokyitsang Y."/>
            <person name="Lubonja R."/>
            <person name="Lui A."/>
            <person name="MacDonald P."/>
            <person name="Magnisalis V."/>
            <person name="Maru K."/>
            <person name="Matthews C."/>
            <person name="McCusker W."/>
            <person name="McDonough S."/>
            <person name="Mehta T."/>
            <person name="Meldrim J."/>
            <person name="Meneus L."/>
            <person name="Mihai O."/>
            <person name="Mihalev A."/>
            <person name="Mihova T."/>
            <person name="Mittelman R."/>
            <person name="Mlenga V."/>
            <person name="Montmayeur A."/>
            <person name="Mulrain L."/>
            <person name="Navidi A."/>
            <person name="Naylor J."/>
            <person name="Negash T."/>
            <person name="Nguyen T."/>
            <person name="Nguyen N."/>
            <person name="Nicol R."/>
            <person name="Norbu C."/>
            <person name="Norbu N."/>
            <person name="Novod N."/>
            <person name="O'Neill B."/>
            <person name="Osman S."/>
            <person name="Markiewicz E."/>
            <person name="Oyono O.L."/>
            <person name="Patti C."/>
            <person name="Phunkhang P."/>
            <person name="Pierre F."/>
            <person name="Priest M."/>
            <person name="Raghuraman S."/>
            <person name="Rege F."/>
            <person name="Reyes R."/>
            <person name="Rise C."/>
            <person name="Rogov P."/>
            <person name="Ross K."/>
            <person name="Ryan E."/>
            <person name="Settipalli S."/>
            <person name="Shea T."/>
            <person name="Sherpa N."/>
            <person name="Shi L."/>
            <person name="Shih D."/>
            <person name="Sparrow T."/>
            <person name="Spaulding J."/>
            <person name="Stalker J."/>
            <person name="Stange-Thomann N."/>
            <person name="Stavropoulos S."/>
            <person name="Stone C."/>
            <person name="Strader C."/>
            <person name="Tesfaye S."/>
            <person name="Thomson T."/>
            <person name="Thoulutsang Y."/>
            <person name="Thoulutsang D."/>
            <person name="Topham K."/>
            <person name="Topping I."/>
            <person name="Tsamla T."/>
            <person name="Vassiliev H."/>
            <person name="Vo A."/>
            <person name="Wangchuk T."/>
            <person name="Wangdi T."/>
            <person name="Weiand M."/>
            <person name="Wilkinson J."/>
            <person name="Wilson A."/>
            <person name="Yadav S."/>
            <person name="Young G."/>
            <person name="Yu Q."/>
            <person name="Zembek L."/>
            <person name="Zhong D."/>
            <person name="Zimmer A."/>
            <person name="Zwirko Z."/>
            <person name="Jaffe D.B."/>
            <person name="Alvarez P."/>
            <person name="Brockman W."/>
            <person name="Butler J."/>
            <person name="Chin C."/>
            <person name="Gnerre S."/>
            <person name="Grabherr M."/>
            <person name="Kleber M."/>
            <person name="Mauceli E."/>
            <person name="MacCallum I."/>
        </authorList>
    </citation>
    <scope>NUCLEOTIDE SEQUENCE [LARGE SCALE GENOMIC DNA]</scope>
    <source>
        <strain evidence="8">Tucson 14030-0811.24</strain>
    </source>
</reference>
<feature type="compositionally biased region" description="Acidic residues" evidence="5">
    <location>
        <begin position="221"/>
        <end position="236"/>
    </location>
</feature>
<dbReference type="EMBL" id="CH963849">
    <property type="protein sequence ID" value="EDW74118.1"/>
    <property type="molecule type" value="Genomic_DNA"/>
</dbReference>
<organism evidence="8">
    <name type="scientific">Drosophila willistoni</name>
    <name type="common">Fruit fly</name>
    <dbReference type="NCBI Taxonomy" id="7260"/>
    <lineage>
        <taxon>Eukaryota</taxon>
        <taxon>Metazoa</taxon>
        <taxon>Ecdysozoa</taxon>
        <taxon>Arthropoda</taxon>
        <taxon>Hexapoda</taxon>
        <taxon>Insecta</taxon>
        <taxon>Pterygota</taxon>
        <taxon>Neoptera</taxon>
        <taxon>Endopterygota</taxon>
        <taxon>Diptera</taxon>
        <taxon>Brachycera</taxon>
        <taxon>Muscomorpha</taxon>
        <taxon>Ephydroidea</taxon>
        <taxon>Drosophilidae</taxon>
        <taxon>Drosophila</taxon>
        <taxon>Sophophora</taxon>
    </lineage>
</organism>
<dbReference type="AlphaFoldDB" id="B4MPS9"/>
<keyword evidence="2 6" id="KW-0812">Transmembrane</keyword>
<dbReference type="InterPro" id="IPR018499">
    <property type="entry name" value="Tetraspanin/Peripherin"/>
</dbReference>
<feature type="region of interest" description="Disordered" evidence="5">
    <location>
        <begin position="221"/>
        <end position="246"/>
    </location>
</feature>
<dbReference type="KEGG" id="dwi:6640407"/>
<name>B4MPS9_DROWI</name>
<gene>
    <name evidence="7" type="primary">Dwil\GK21761</name>
    <name evidence="7" type="ORF">Dwil_GK21761</name>
</gene>
<keyword evidence="8" id="KW-1185">Reference proteome</keyword>
<dbReference type="PhylomeDB" id="B4MPS9"/>
<dbReference type="FunCoup" id="B4MPS9">
    <property type="interactions" value="21"/>
</dbReference>
<evidence type="ECO:0000256" key="6">
    <source>
        <dbReference type="SAM" id="Phobius"/>
    </source>
</evidence>
<feature type="transmembrane region" description="Helical" evidence="6">
    <location>
        <begin position="20"/>
        <end position="38"/>
    </location>
</feature>
<evidence type="ECO:0000256" key="4">
    <source>
        <dbReference type="ARBA" id="ARBA00023136"/>
    </source>
</evidence>
<protein>
    <submittedName>
        <fullName evidence="7">GK21761</fullName>
    </submittedName>
</protein>